<feature type="transmembrane region" description="Helical" evidence="14">
    <location>
        <begin position="58"/>
        <end position="76"/>
    </location>
</feature>
<sequence length="226" mass="24690">MGAQEPDERTGLIFDVAKEFELSSRFVESTLSYIVLGTLLAALVLVLGFNAVMMSEHFASFLVFIIIHVVALVYYIKGILSPRMLKVAIMLVFSIGLVICCVVVAVLIALVASSPTKGWSGSIHDLHGIYLIIFKANDLLISNLSCLQSHACFLPLSDTSSFSILYIVASVYFSGVMVRLMLVVAPKICIMYGISLLGAFDVLTHLLKFQLPSTSEIFTSDVSFLH</sequence>
<dbReference type="PANTHER" id="PTHR13872:SF48">
    <property type="entry name" value="DOLICHYL-DIPHOSPHOOLIGOSACCHARIDE--PROTEIN GLYCOSYLTRANSFERASE SUBUNIT STT3A"/>
    <property type="match status" value="1"/>
</dbReference>
<keyword evidence="9" id="KW-0479">Metal-binding</keyword>
<reference evidence="16" key="1">
    <citation type="journal article" date="2014" name="Science">
        <title>The coffee genome provides insight into the convergent evolution of caffeine biosynthesis.</title>
        <authorList>
            <person name="Denoeud F."/>
            <person name="Carretero-Paulet L."/>
            <person name="Dereeper A."/>
            <person name="Droc G."/>
            <person name="Guyot R."/>
            <person name="Pietrella M."/>
            <person name="Zheng C."/>
            <person name="Alberti A."/>
            <person name="Anthony F."/>
            <person name="Aprea G."/>
            <person name="Aury J.M."/>
            <person name="Bento P."/>
            <person name="Bernard M."/>
            <person name="Bocs S."/>
            <person name="Campa C."/>
            <person name="Cenci A."/>
            <person name="Combes M.C."/>
            <person name="Crouzillat D."/>
            <person name="Da Silva C."/>
            <person name="Daddiego L."/>
            <person name="De Bellis F."/>
            <person name="Dussert S."/>
            <person name="Garsmeur O."/>
            <person name="Gayraud T."/>
            <person name="Guignon V."/>
            <person name="Jahn K."/>
            <person name="Jamilloux V."/>
            <person name="Joet T."/>
            <person name="Labadie K."/>
            <person name="Lan T."/>
            <person name="Leclercq J."/>
            <person name="Lepelley M."/>
            <person name="Leroy T."/>
            <person name="Li L.T."/>
            <person name="Librado P."/>
            <person name="Lopez L."/>
            <person name="Munoz A."/>
            <person name="Noel B."/>
            <person name="Pallavicini A."/>
            <person name="Perrotta G."/>
            <person name="Poncet V."/>
            <person name="Pot D."/>
            <person name="Priyono X."/>
            <person name="Rigoreau M."/>
            <person name="Rouard M."/>
            <person name="Rozas J."/>
            <person name="Tranchant-Dubreuil C."/>
            <person name="VanBuren R."/>
            <person name="Zhang Q."/>
            <person name="Andrade A.C."/>
            <person name="Argout X."/>
            <person name="Bertrand B."/>
            <person name="de Kochko A."/>
            <person name="Graziosi G."/>
            <person name="Henry R.J."/>
            <person name="Jayarama X."/>
            <person name="Ming R."/>
            <person name="Nagai C."/>
            <person name="Rounsley S."/>
            <person name="Sankoff D."/>
            <person name="Giuliano G."/>
            <person name="Albert V.A."/>
            <person name="Wincker P."/>
            <person name="Lashermes P."/>
        </authorList>
    </citation>
    <scope>NUCLEOTIDE SEQUENCE [LARGE SCALE GENOMIC DNA]</scope>
    <source>
        <strain evidence="16">cv. DH200-94</strain>
    </source>
</reference>
<evidence type="ECO:0000256" key="12">
    <source>
        <dbReference type="ARBA" id="ARBA00023136"/>
    </source>
</evidence>
<keyword evidence="6" id="KW-0328">Glycosyltransferase</keyword>
<dbReference type="PhylomeDB" id="A0A068VJV4"/>
<dbReference type="UniPathway" id="UPA00378"/>
<feature type="transmembrane region" description="Helical" evidence="14">
    <location>
        <begin position="88"/>
        <end position="112"/>
    </location>
</feature>
<keyword evidence="13" id="KW-0464">Manganese</keyword>
<evidence type="ECO:0000256" key="9">
    <source>
        <dbReference type="ARBA" id="ARBA00022723"/>
    </source>
</evidence>
<evidence type="ECO:0000256" key="13">
    <source>
        <dbReference type="ARBA" id="ARBA00023211"/>
    </source>
</evidence>
<feature type="transmembrane region" description="Helical" evidence="14">
    <location>
        <begin position="163"/>
        <end position="182"/>
    </location>
</feature>
<dbReference type="GO" id="GO:0012505">
    <property type="term" value="C:endomembrane system"/>
    <property type="evidence" value="ECO:0007669"/>
    <property type="project" value="UniProtKB-SubCell"/>
</dbReference>
<dbReference type="GO" id="GO:0016020">
    <property type="term" value="C:membrane"/>
    <property type="evidence" value="ECO:0007669"/>
    <property type="project" value="InterPro"/>
</dbReference>
<keyword evidence="16" id="KW-1185">Reference proteome</keyword>
<name>A0A068VJV4_COFCA</name>
<evidence type="ECO:0000256" key="14">
    <source>
        <dbReference type="SAM" id="Phobius"/>
    </source>
</evidence>
<dbReference type="STRING" id="49390.A0A068VJV4"/>
<evidence type="ECO:0000256" key="2">
    <source>
        <dbReference type="ARBA" id="ARBA00001946"/>
    </source>
</evidence>
<dbReference type="PANTHER" id="PTHR13872">
    <property type="entry name" value="DOLICHYL-DIPHOSPHOOLIGOSACCHARIDE--PROTEIN GLYCOSYLTRANSFERASE SUBUNIT"/>
    <property type="match status" value="1"/>
</dbReference>
<evidence type="ECO:0000256" key="6">
    <source>
        <dbReference type="ARBA" id="ARBA00022676"/>
    </source>
</evidence>
<evidence type="ECO:0000256" key="7">
    <source>
        <dbReference type="ARBA" id="ARBA00022679"/>
    </source>
</evidence>
<dbReference type="OMA" id="APKICIM"/>
<evidence type="ECO:0000256" key="1">
    <source>
        <dbReference type="ARBA" id="ARBA00001936"/>
    </source>
</evidence>
<keyword evidence="12 14" id="KW-0472">Membrane</keyword>
<proteinExistence type="inferred from homology"/>
<comment type="cofactor">
    <cofactor evidence="1">
        <name>Mn(2+)</name>
        <dbReference type="ChEBI" id="CHEBI:29035"/>
    </cofactor>
</comment>
<evidence type="ECO:0000313" key="16">
    <source>
        <dbReference type="Proteomes" id="UP000295252"/>
    </source>
</evidence>
<keyword evidence="10" id="KW-0460">Magnesium</keyword>
<organism evidence="15 16">
    <name type="scientific">Coffea canephora</name>
    <name type="common">Robusta coffee</name>
    <dbReference type="NCBI Taxonomy" id="49390"/>
    <lineage>
        <taxon>Eukaryota</taxon>
        <taxon>Viridiplantae</taxon>
        <taxon>Streptophyta</taxon>
        <taxon>Embryophyta</taxon>
        <taxon>Tracheophyta</taxon>
        <taxon>Spermatophyta</taxon>
        <taxon>Magnoliopsida</taxon>
        <taxon>eudicotyledons</taxon>
        <taxon>Gunneridae</taxon>
        <taxon>Pentapetalae</taxon>
        <taxon>asterids</taxon>
        <taxon>lamiids</taxon>
        <taxon>Gentianales</taxon>
        <taxon>Rubiaceae</taxon>
        <taxon>Ixoroideae</taxon>
        <taxon>Gardenieae complex</taxon>
        <taxon>Bertiereae - Coffeeae clade</taxon>
        <taxon>Coffeeae</taxon>
        <taxon>Coffea</taxon>
    </lineage>
</organism>
<protein>
    <submittedName>
        <fullName evidence="15">DH200=94 genomic scaffold, scaffold_1891</fullName>
    </submittedName>
</protein>
<evidence type="ECO:0000313" key="15">
    <source>
        <dbReference type="EMBL" id="CDP20859.1"/>
    </source>
</evidence>
<accession>A0A068VJV4</accession>
<dbReference type="EMBL" id="HG740975">
    <property type="protein sequence ID" value="CDP20859.1"/>
    <property type="molecule type" value="Genomic_DNA"/>
</dbReference>
<evidence type="ECO:0000256" key="4">
    <source>
        <dbReference type="ARBA" id="ARBA00004922"/>
    </source>
</evidence>
<keyword evidence="7" id="KW-0808">Transferase</keyword>
<comment type="similarity">
    <text evidence="5">Belongs to the STT3 family.</text>
</comment>
<evidence type="ECO:0000256" key="5">
    <source>
        <dbReference type="ARBA" id="ARBA00010810"/>
    </source>
</evidence>
<comment type="subcellular location">
    <subcellularLocation>
        <location evidence="3">Endomembrane system</location>
        <topology evidence="3">Multi-pass membrane protein</topology>
    </subcellularLocation>
</comment>
<comment type="pathway">
    <text evidence="4">Protein modification; protein glycosylation.</text>
</comment>
<feature type="transmembrane region" description="Helical" evidence="14">
    <location>
        <begin position="189"/>
        <end position="207"/>
    </location>
</feature>
<keyword evidence="8 14" id="KW-0812">Transmembrane</keyword>
<dbReference type="InterPro" id="IPR003674">
    <property type="entry name" value="Oligo_trans_STT3"/>
</dbReference>
<keyword evidence="11 14" id="KW-1133">Transmembrane helix</keyword>
<dbReference type="AlphaFoldDB" id="A0A068VJV4"/>
<comment type="cofactor">
    <cofactor evidence="2">
        <name>Mg(2+)</name>
        <dbReference type="ChEBI" id="CHEBI:18420"/>
    </cofactor>
</comment>
<evidence type="ECO:0000256" key="3">
    <source>
        <dbReference type="ARBA" id="ARBA00004127"/>
    </source>
</evidence>
<feature type="transmembrane region" description="Helical" evidence="14">
    <location>
        <begin position="31"/>
        <end position="52"/>
    </location>
</feature>
<evidence type="ECO:0000256" key="10">
    <source>
        <dbReference type="ARBA" id="ARBA00022842"/>
    </source>
</evidence>
<evidence type="ECO:0000256" key="8">
    <source>
        <dbReference type="ARBA" id="ARBA00022692"/>
    </source>
</evidence>
<dbReference type="InParanoid" id="A0A068VJV4"/>
<dbReference type="Proteomes" id="UP000295252">
    <property type="component" value="Unassembled WGS sequence"/>
</dbReference>
<gene>
    <name evidence="15" type="ORF">GSCOC_T00005788001</name>
</gene>
<dbReference type="GO" id="GO:0046872">
    <property type="term" value="F:metal ion binding"/>
    <property type="evidence" value="ECO:0007669"/>
    <property type="project" value="UniProtKB-KW"/>
</dbReference>
<evidence type="ECO:0000256" key="11">
    <source>
        <dbReference type="ARBA" id="ARBA00022989"/>
    </source>
</evidence>
<dbReference type="Gramene" id="CDP20859">
    <property type="protein sequence ID" value="CDP20859"/>
    <property type="gene ID" value="GSCOC_T00005788001"/>
</dbReference>
<dbReference type="GO" id="GO:0004576">
    <property type="term" value="F:oligosaccharyl transferase activity"/>
    <property type="evidence" value="ECO:0007669"/>
    <property type="project" value="InterPro"/>
</dbReference>